<evidence type="ECO:0000256" key="5">
    <source>
        <dbReference type="ARBA" id="ARBA00023136"/>
    </source>
</evidence>
<dbReference type="OrthoDB" id="1421090at2759"/>
<dbReference type="AlphaFoldDB" id="A0A6J8E7M4"/>
<keyword evidence="2" id="KW-0812">Transmembrane</keyword>
<evidence type="ECO:0000256" key="1">
    <source>
        <dbReference type="ARBA" id="ARBA00004370"/>
    </source>
</evidence>
<comment type="subcellular location">
    <subcellularLocation>
        <location evidence="1">Membrane</location>
    </subcellularLocation>
</comment>
<dbReference type="Pfam" id="PF01582">
    <property type="entry name" value="TIR"/>
    <property type="match status" value="1"/>
</dbReference>
<dbReference type="PANTHER" id="PTHR24365:SF541">
    <property type="entry name" value="PROTEIN TOLL-RELATED"/>
    <property type="match status" value="1"/>
</dbReference>
<dbReference type="GO" id="GO:0007165">
    <property type="term" value="P:signal transduction"/>
    <property type="evidence" value="ECO:0007669"/>
    <property type="project" value="InterPro"/>
</dbReference>
<dbReference type="PROSITE" id="PS50104">
    <property type="entry name" value="TIR"/>
    <property type="match status" value="1"/>
</dbReference>
<proteinExistence type="predicted"/>
<evidence type="ECO:0000313" key="8">
    <source>
        <dbReference type="Proteomes" id="UP000507470"/>
    </source>
</evidence>
<name>A0A6J8E7M4_MYTCO</name>
<evidence type="ECO:0000259" key="6">
    <source>
        <dbReference type="PROSITE" id="PS50104"/>
    </source>
</evidence>
<gene>
    <name evidence="7" type="ORF">MCOR_47775</name>
</gene>
<dbReference type="SMART" id="SM00255">
    <property type="entry name" value="TIR"/>
    <property type="match status" value="1"/>
</dbReference>
<evidence type="ECO:0000256" key="3">
    <source>
        <dbReference type="ARBA" id="ARBA00022729"/>
    </source>
</evidence>
<evidence type="ECO:0000256" key="2">
    <source>
        <dbReference type="ARBA" id="ARBA00022692"/>
    </source>
</evidence>
<sequence length="199" mass="23170">MKELAESLPKSNSPITRAAECGPENATIIIQRGISIEIKEDPDEWKQFNSIKFACNVSNYANEDRHYDAFIAYSEKDVDWVLHSAIPMLETEETGKTFRLCLHHRDFEIGETISNNIIKSVENSHHTILLISNDFLTSEWCMMEFRTALQKILQDKNRHMILIMKDIVTTDNIDPDLKTCINCHTHLDIRDFLFWDKLK</sequence>
<keyword evidence="8" id="KW-1185">Reference proteome</keyword>
<dbReference type="InterPro" id="IPR035897">
    <property type="entry name" value="Toll_tir_struct_dom_sf"/>
</dbReference>
<dbReference type="PANTHER" id="PTHR24365">
    <property type="entry name" value="TOLL-LIKE RECEPTOR"/>
    <property type="match status" value="1"/>
</dbReference>
<keyword evidence="5" id="KW-0472">Membrane</keyword>
<dbReference type="PRINTS" id="PR01537">
    <property type="entry name" value="INTRLKN1R1F"/>
</dbReference>
<reference evidence="7 8" key="1">
    <citation type="submission" date="2020-06" db="EMBL/GenBank/DDBJ databases">
        <authorList>
            <person name="Li R."/>
            <person name="Bekaert M."/>
        </authorList>
    </citation>
    <scope>NUCLEOTIDE SEQUENCE [LARGE SCALE GENOMIC DNA]</scope>
    <source>
        <strain evidence="8">wild</strain>
    </source>
</reference>
<evidence type="ECO:0000256" key="4">
    <source>
        <dbReference type="ARBA" id="ARBA00022989"/>
    </source>
</evidence>
<keyword evidence="3" id="KW-0732">Signal</keyword>
<feature type="domain" description="TIR" evidence="6">
    <location>
        <begin position="65"/>
        <end position="199"/>
    </location>
</feature>
<keyword evidence="4" id="KW-1133">Transmembrane helix</keyword>
<dbReference type="GO" id="GO:0005886">
    <property type="term" value="C:plasma membrane"/>
    <property type="evidence" value="ECO:0007669"/>
    <property type="project" value="TreeGrafter"/>
</dbReference>
<dbReference type="EMBL" id="CACVKT020008376">
    <property type="protein sequence ID" value="CAC5415051.1"/>
    <property type="molecule type" value="Genomic_DNA"/>
</dbReference>
<protein>
    <recommendedName>
        <fullName evidence="6">TIR domain-containing protein</fullName>
    </recommendedName>
</protein>
<dbReference type="SUPFAM" id="SSF52200">
    <property type="entry name" value="Toll/Interleukin receptor TIR domain"/>
    <property type="match status" value="1"/>
</dbReference>
<accession>A0A6J8E7M4</accession>
<evidence type="ECO:0000313" key="7">
    <source>
        <dbReference type="EMBL" id="CAC5415051.1"/>
    </source>
</evidence>
<dbReference type="Proteomes" id="UP000507470">
    <property type="component" value="Unassembled WGS sequence"/>
</dbReference>
<dbReference type="InterPro" id="IPR000157">
    <property type="entry name" value="TIR_dom"/>
</dbReference>
<dbReference type="Gene3D" id="3.40.50.10140">
    <property type="entry name" value="Toll/interleukin-1 receptor homology (TIR) domain"/>
    <property type="match status" value="1"/>
</dbReference>
<organism evidence="7 8">
    <name type="scientific">Mytilus coruscus</name>
    <name type="common">Sea mussel</name>
    <dbReference type="NCBI Taxonomy" id="42192"/>
    <lineage>
        <taxon>Eukaryota</taxon>
        <taxon>Metazoa</taxon>
        <taxon>Spiralia</taxon>
        <taxon>Lophotrochozoa</taxon>
        <taxon>Mollusca</taxon>
        <taxon>Bivalvia</taxon>
        <taxon>Autobranchia</taxon>
        <taxon>Pteriomorphia</taxon>
        <taxon>Mytilida</taxon>
        <taxon>Mytiloidea</taxon>
        <taxon>Mytilidae</taxon>
        <taxon>Mytilinae</taxon>
        <taxon>Mytilus</taxon>
    </lineage>
</organism>
<dbReference type="GO" id="GO:0038023">
    <property type="term" value="F:signaling receptor activity"/>
    <property type="evidence" value="ECO:0007669"/>
    <property type="project" value="TreeGrafter"/>
</dbReference>